<feature type="compositionally biased region" description="Basic and acidic residues" evidence="4">
    <location>
        <begin position="692"/>
        <end position="707"/>
    </location>
</feature>
<evidence type="ECO:0000256" key="4">
    <source>
        <dbReference type="SAM" id="MobiDB-lite"/>
    </source>
</evidence>
<evidence type="ECO:0000256" key="1">
    <source>
        <dbReference type="ARBA" id="ARBA00022737"/>
    </source>
</evidence>
<evidence type="ECO:0000256" key="3">
    <source>
        <dbReference type="PROSITE-ProRule" id="PRU00339"/>
    </source>
</evidence>
<dbReference type="InterPro" id="IPR019734">
    <property type="entry name" value="TPR_rpt"/>
</dbReference>
<dbReference type="Gene3D" id="1.10.287.110">
    <property type="entry name" value="DnaJ domain"/>
    <property type="match status" value="1"/>
</dbReference>
<accession>A0A7S3PL81</accession>
<dbReference type="InterPro" id="IPR011990">
    <property type="entry name" value="TPR-like_helical_dom_sf"/>
</dbReference>
<reference evidence="6" key="1">
    <citation type="submission" date="2021-01" db="EMBL/GenBank/DDBJ databases">
        <authorList>
            <person name="Corre E."/>
            <person name="Pelletier E."/>
            <person name="Niang G."/>
            <person name="Scheremetjew M."/>
            <person name="Finn R."/>
            <person name="Kale V."/>
            <person name="Holt S."/>
            <person name="Cochrane G."/>
            <person name="Meng A."/>
            <person name="Brown T."/>
            <person name="Cohen L."/>
        </authorList>
    </citation>
    <scope>NUCLEOTIDE SEQUENCE</scope>
    <source>
        <strain evidence="6">GSBS06</strain>
    </source>
</reference>
<dbReference type="SMART" id="SM00271">
    <property type="entry name" value="DnaJ"/>
    <property type="match status" value="1"/>
</dbReference>
<evidence type="ECO:0000259" key="5">
    <source>
        <dbReference type="PROSITE" id="PS50076"/>
    </source>
</evidence>
<feature type="compositionally biased region" description="Basic and acidic residues" evidence="4">
    <location>
        <begin position="176"/>
        <end position="196"/>
    </location>
</feature>
<feature type="repeat" description="TPR" evidence="3">
    <location>
        <begin position="650"/>
        <end position="683"/>
    </location>
</feature>
<dbReference type="CDD" id="cd06257">
    <property type="entry name" value="DnaJ"/>
    <property type="match status" value="1"/>
</dbReference>
<feature type="region of interest" description="Disordered" evidence="4">
    <location>
        <begin position="692"/>
        <end position="715"/>
    </location>
</feature>
<name>A0A7S3PL81_9STRA</name>
<evidence type="ECO:0000313" key="6">
    <source>
        <dbReference type="EMBL" id="CAE0442975.1"/>
    </source>
</evidence>
<dbReference type="PROSITE" id="PS50076">
    <property type="entry name" value="DNAJ_2"/>
    <property type="match status" value="1"/>
</dbReference>
<dbReference type="SMART" id="SM00028">
    <property type="entry name" value="TPR"/>
    <property type="match status" value="6"/>
</dbReference>
<dbReference type="PANTHER" id="PTHR45188:SF2">
    <property type="entry name" value="DNAJ HOMOLOG SUBFAMILY C MEMBER 7"/>
    <property type="match status" value="1"/>
</dbReference>
<dbReference type="PANTHER" id="PTHR45188">
    <property type="entry name" value="DNAJ PROTEIN P58IPK HOMOLOG"/>
    <property type="match status" value="1"/>
</dbReference>
<dbReference type="InterPro" id="IPR036869">
    <property type="entry name" value="J_dom_sf"/>
</dbReference>
<dbReference type="SUPFAM" id="SSF46565">
    <property type="entry name" value="Chaperone J-domain"/>
    <property type="match status" value="1"/>
</dbReference>
<feature type="repeat" description="TPR" evidence="3">
    <location>
        <begin position="578"/>
        <end position="611"/>
    </location>
</feature>
<organism evidence="6">
    <name type="scientific">Aplanochytrium stocchinoi</name>
    <dbReference type="NCBI Taxonomy" id="215587"/>
    <lineage>
        <taxon>Eukaryota</taxon>
        <taxon>Sar</taxon>
        <taxon>Stramenopiles</taxon>
        <taxon>Bigyra</taxon>
        <taxon>Labyrinthulomycetes</taxon>
        <taxon>Thraustochytrida</taxon>
        <taxon>Thraustochytriidae</taxon>
        <taxon>Aplanochytrium</taxon>
    </lineage>
</organism>
<feature type="compositionally biased region" description="Polar residues" evidence="4">
    <location>
        <begin position="25"/>
        <end position="34"/>
    </location>
</feature>
<protein>
    <recommendedName>
        <fullName evidence="5">J domain-containing protein</fullName>
    </recommendedName>
</protein>
<dbReference type="SUPFAM" id="SSF48452">
    <property type="entry name" value="TPR-like"/>
    <property type="match status" value="2"/>
</dbReference>
<sequence length="776" mass="89459">MPRVFKPKSAASVGAPLSSKAKVNPSFSTIQPSKEPSRTRSPCIKAASVNNYVNVSVNNYVKTCQRDGRQRNGQQTKAKKSTKEKEFATISSSDAEILKTMRTVLKQKEVETLTLKSLMAELQRRGLAGLACKTKRSFIMNNMRKILTELNQIQSKSKSPKVPFQNDVNNHKNKPKTGEDLNASEKNKQESEKEQPGTDSILFNSKKHKLSMSLSSNEDKLKRQKIQETIFRGNFFQKAATWKVTEATTLKNKASRRAQYMVKMDPREYPEFPGLRGKNRNKSDLEEVLQIKLARDTYNDAWSCQVNKRYNDAISLYTDLSIICNNNEVLQDEFKHFIGRAFCYIQLRQYSQAMNDLVKVEESKKGIYQVAKFEGMIHLTMGFLVQAKKNFEKALKKLQHKRRYNYHLDKFDVQAEEQELNENLKGIKKAEDYLSHMYKNPDWWGSDESNWESNEEDSAMKFFTKLSPESPRFHIVIAVNKCLPAVGVNLLVADQKKILKEAFSKCSNFFLSSSTDRNDPLYAKSLSQLVSISQVAAKALHGRGLYELAEIILRCLLEIITWDPLAGVRRISRLFASMREQKELGNLHFSEGRYLQAYEVYSTALHLDPSNTYYNAQIYFNRGSTCLNLFQYKKAVEDCTCAIRLQNDYVKAYIVRGKAQMGLKHFQAAVEDFEEAYRLSPLPSTKELLEKARESIPKPKPKPRQERYQPPPRAPLNWGARDPYLVLGVKKYSDYRTCRKAWKAKVLQYHPDKKPGNEDHFKEVSEAWSRLKLRFR</sequence>
<dbReference type="PROSITE" id="PS50005">
    <property type="entry name" value="TPR"/>
    <property type="match status" value="2"/>
</dbReference>
<proteinExistence type="predicted"/>
<feature type="region of interest" description="Disordered" evidence="4">
    <location>
        <begin position="152"/>
        <end position="206"/>
    </location>
</feature>
<dbReference type="EMBL" id="HBIN01017166">
    <property type="protein sequence ID" value="CAE0442975.1"/>
    <property type="molecule type" value="Transcribed_RNA"/>
</dbReference>
<gene>
    <name evidence="6" type="ORF">ASTO00021_LOCUS13085</name>
</gene>
<dbReference type="Pfam" id="PF13181">
    <property type="entry name" value="TPR_8"/>
    <property type="match status" value="2"/>
</dbReference>
<keyword evidence="1" id="KW-0677">Repeat</keyword>
<dbReference type="Gene3D" id="1.25.40.10">
    <property type="entry name" value="Tetratricopeptide repeat domain"/>
    <property type="match status" value="2"/>
</dbReference>
<evidence type="ECO:0000256" key="2">
    <source>
        <dbReference type="ARBA" id="ARBA00022803"/>
    </source>
</evidence>
<dbReference type="Pfam" id="PF00226">
    <property type="entry name" value="DnaJ"/>
    <property type="match status" value="1"/>
</dbReference>
<feature type="region of interest" description="Disordered" evidence="4">
    <location>
        <begin position="1"/>
        <end position="40"/>
    </location>
</feature>
<dbReference type="AlphaFoldDB" id="A0A7S3PL81"/>
<feature type="domain" description="J" evidence="5">
    <location>
        <begin position="722"/>
        <end position="776"/>
    </location>
</feature>
<keyword evidence="2 3" id="KW-0802">TPR repeat</keyword>
<dbReference type="InterPro" id="IPR001623">
    <property type="entry name" value="DnaJ_domain"/>
</dbReference>